<dbReference type="AlphaFoldDB" id="A0A3M9MDE9"/>
<sequence>MNLQDHYTQLWKSAEARFAAGDFALDPLIDSPNDTRRGLTLLARPSPAVKKEMQYLLQHLSLVEPEQYYYPASDIHLTVLSLISCYPDFTLESVQLPPYIDLLKKALEPISRFNIHYSGLTASPSCVLVQGFPRSNELEELRDRVRQAFRSSDLQESIDQRYTIQTAHSTIVRFRKPLSQPGLFLQKLRECRHRNFGTSPINTLELVYHDWYQRQETTHLLATFPLK</sequence>
<dbReference type="SUPFAM" id="SSF55144">
    <property type="entry name" value="LigT-like"/>
    <property type="match status" value="1"/>
</dbReference>
<dbReference type="InterPro" id="IPR009097">
    <property type="entry name" value="Cyclic_Pdiesterase"/>
</dbReference>
<evidence type="ECO:0000313" key="1">
    <source>
        <dbReference type="EMBL" id="RNI23576.1"/>
    </source>
</evidence>
<keyword evidence="2" id="KW-1185">Reference proteome</keyword>
<dbReference type="Gene3D" id="3.90.1140.10">
    <property type="entry name" value="Cyclic phosphodiesterase"/>
    <property type="match status" value="1"/>
</dbReference>
<organism evidence="1 2">
    <name type="scientific">Rufibacter latericius</name>
    <dbReference type="NCBI Taxonomy" id="2487040"/>
    <lineage>
        <taxon>Bacteria</taxon>
        <taxon>Pseudomonadati</taxon>
        <taxon>Bacteroidota</taxon>
        <taxon>Cytophagia</taxon>
        <taxon>Cytophagales</taxon>
        <taxon>Hymenobacteraceae</taxon>
        <taxon>Rufibacter</taxon>
    </lineage>
</organism>
<dbReference type="Proteomes" id="UP000272117">
    <property type="component" value="Unassembled WGS sequence"/>
</dbReference>
<reference evidence="1 2" key="1">
    <citation type="submission" date="2018-11" db="EMBL/GenBank/DDBJ databases">
        <title>Rufibacter latericius sp. nov., isolated from water in Baiyang Lake.</title>
        <authorList>
            <person name="Yang Y."/>
        </authorList>
    </citation>
    <scope>NUCLEOTIDE SEQUENCE [LARGE SCALE GENOMIC DNA]</scope>
    <source>
        <strain evidence="1 2">R-22-1c-1</strain>
    </source>
</reference>
<accession>A0A3M9MDE9</accession>
<name>A0A3M9MDE9_9BACT</name>
<proteinExistence type="predicted"/>
<protein>
    <submittedName>
        <fullName evidence="1">Mutarotase</fullName>
    </submittedName>
</protein>
<gene>
    <name evidence="1" type="ORF">EFB08_18780</name>
</gene>
<evidence type="ECO:0000313" key="2">
    <source>
        <dbReference type="Proteomes" id="UP000272117"/>
    </source>
</evidence>
<comment type="caution">
    <text evidence="1">The sequence shown here is derived from an EMBL/GenBank/DDBJ whole genome shotgun (WGS) entry which is preliminary data.</text>
</comment>
<dbReference type="OrthoDB" id="2326088at2"/>
<dbReference type="EMBL" id="RJJD01000015">
    <property type="protein sequence ID" value="RNI23576.1"/>
    <property type="molecule type" value="Genomic_DNA"/>
</dbReference>
<dbReference type="RefSeq" id="WP_123128497.1">
    <property type="nucleotide sequence ID" value="NZ_RJJD01000015.1"/>
</dbReference>